<evidence type="ECO:0000313" key="2">
    <source>
        <dbReference type="EMBL" id="KAG9234493.1"/>
    </source>
</evidence>
<protein>
    <submittedName>
        <fullName evidence="2">12 kDa heat shock protein</fullName>
    </submittedName>
</protein>
<feature type="compositionally biased region" description="Polar residues" evidence="1">
    <location>
        <begin position="44"/>
        <end position="76"/>
    </location>
</feature>
<keyword evidence="3" id="KW-1185">Reference proteome</keyword>
<feature type="region of interest" description="Disordered" evidence="1">
    <location>
        <begin position="1"/>
        <end position="98"/>
    </location>
</feature>
<dbReference type="EMBL" id="MU251461">
    <property type="protein sequence ID" value="KAG9234493.1"/>
    <property type="molecule type" value="Genomic_DNA"/>
</dbReference>
<comment type="caution">
    <text evidence="2">The sequence shown here is derived from an EMBL/GenBank/DDBJ whole genome shotgun (WGS) entry which is preliminary data.</text>
</comment>
<evidence type="ECO:0000313" key="3">
    <source>
        <dbReference type="Proteomes" id="UP000824998"/>
    </source>
</evidence>
<proteinExistence type="predicted"/>
<reference evidence="2" key="1">
    <citation type="journal article" date="2021" name="IMA Fungus">
        <title>Genomic characterization of three marine fungi, including Emericellopsis atlantica sp. nov. with signatures of a generalist lifestyle and marine biomass degradation.</title>
        <authorList>
            <person name="Hagestad O.C."/>
            <person name="Hou L."/>
            <person name="Andersen J.H."/>
            <person name="Hansen E.H."/>
            <person name="Altermark B."/>
            <person name="Li C."/>
            <person name="Kuhnert E."/>
            <person name="Cox R.J."/>
            <person name="Crous P.W."/>
            <person name="Spatafora J.W."/>
            <person name="Lail K."/>
            <person name="Amirebrahimi M."/>
            <person name="Lipzen A."/>
            <person name="Pangilinan J."/>
            <person name="Andreopoulos W."/>
            <person name="Hayes R.D."/>
            <person name="Ng V."/>
            <person name="Grigoriev I.V."/>
            <person name="Jackson S.A."/>
            <person name="Sutton T.D.S."/>
            <person name="Dobson A.D.W."/>
            <person name="Rama T."/>
        </authorList>
    </citation>
    <scope>NUCLEOTIDE SEQUENCE</scope>
    <source>
        <strain evidence="2">TRa018bII</strain>
    </source>
</reference>
<accession>A0A9P8C5B1</accession>
<gene>
    <name evidence="2" type="ORF">BJ875DRAFT_461338</name>
</gene>
<evidence type="ECO:0000256" key="1">
    <source>
        <dbReference type="SAM" id="MobiDB-lite"/>
    </source>
</evidence>
<dbReference type="OrthoDB" id="2348401at2759"/>
<dbReference type="Pfam" id="PF04119">
    <property type="entry name" value="HSP9_HSP12"/>
    <property type="match status" value="1"/>
</dbReference>
<name>A0A9P8C5B1_9HELO</name>
<feature type="compositionally biased region" description="Polar residues" evidence="1">
    <location>
        <begin position="18"/>
        <end position="27"/>
    </location>
</feature>
<keyword evidence="2" id="KW-0346">Stress response</keyword>
<sequence length="98" mass="10225">MSDFGRKGFSTQAEEKITPQSQKSTAQVAGENLTGAADKVFGSAQPNESKSTSQKFGDATRSNADEGQNQGSSAFNSAKEGLNNVYNSVTGQAKDATK</sequence>
<dbReference type="InterPro" id="IPR007250">
    <property type="entry name" value="HSP9_HSP12"/>
</dbReference>
<dbReference type="Gene3D" id="6.10.280.100">
    <property type="match status" value="1"/>
</dbReference>
<dbReference type="PIRSF" id="PIRSF002590">
    <property type="entry name" value="HSP9/HSP12_fun"/>
    <property type="match status" value="1"/>
</dbReference>
<dbReference type="Proteomes" id="UP000824998">
    <property type="component" value="Unassembled WGS sequence"/>
</dbReference>
<organism evidence="2 3">
    <name type="scientific">Amylocarpus encephaloides</name>
    <dbReference type="NCBI Taxonomy" id="45428"/>
    <lineage>
        <taxon>Eukaryota</taxon>
        <taxon>Fungi</taxon>
        <taxon>Dikarya</taxon>
        <taxon>Ascomycota</taxon>
        <taxon>Pezizomycotina</taxon>
        <taxon>Leotiomycetes</taxon>
        <taxon>Helotiales</taxon>
        <taxon>Helotiales incertae sedis</taxon>
        <taxon>Amylocarpus</taxon>
    </lineage>
</organism>
<dbReference type="AlphaFoldDB" id="A0A9P8C5B1"/>